<dbReference type="InterPro" id="IPR036412">
    <property type="entry name" value="HAD-like_sf"/>
</dbReference>
<dbReference type="Pfam" id="PF00702">
    <property type="entry name" value="Hydrolase"/>
    <property type="match status" value="1"/>
</dbReference>
<dbReference type="SUPFAM" id="SSF56784">
    <property type="entry name" value="HAD-like"/>
    <property type="match status" value="1"/>
</dbReference>
<evidence type="ECO:0000313" key="1">
    <source>
        <dbReference type="EMBL" id="OGI46754.1"/>
    </source>
</evidence>
<comment type="caution">
    <text evidence="1">The sequence shown here is derived from an EMBL/GenBank/DDBJ whole genome shotgun (WGS) entry which is preliminary data.</text>
</comment>
<dbReference type="Proteomes" id="UP000176484">
    <property type="component" value="Unassembled WGS sequence"/>
</dbReference>
<accession>A0A1F6TNN5</accession>
<protein>
    <recommendedName>
        <fullName evidence="3">Haloacid dehalogenase</fullName>
    </recommendedName>
</protein>
<gene>
    <name evidence="1" type="ORF">A2121_00045</name>
</gene>
<sequence length="339" mass="37984">MIDHFATVDEIPVPERKWILVQSELESLDGKKKDINIELIKDGQPRAVAFFDIDGTLAHLGVIHGKAIRELFPEQDPKELEETYYKGFRLGNSFREFDRMRGIYVDGHADWKDPEVYLKDRFIPHAQEIDEAGHLAHNIAAGILKAYGEIAARITEELYKQNPEEFEKANIAPIFKLAQMYARLGIPMVGFTANAKVFVDKLAKYLKLSDIFLDIATDETMVGGGKEIAIHHLIGKLKSKGIPIPEGRMIFVGDSLRGDIGTSVTARGKNAGIFGQGILVLKDKDALIEVEKQINADPKLRHIADNIDVQGFVVDDVPLDEKGNPILLSRFRDSFLKKL</sequence>
<proteinExistence type="predicted"/>
<reference evidence="1 2" key="1">
    <citation type="journal article" date="2016" name="Nat. Commun.">
        <title>Thousands of microbial genomes shed light on interconnected biogeochemical processes in an aquifer system.</title>
        <authorList>
            <person name="Anantharaman K."/>
            <person name="Brown C.T."/>
            <person name="Hug L.A."/>
            <person name="Sharon I."/>
            <person name="Castelle C.J."/>
            <person name="Probst A.J."/>
            <person name="Thomas B.C."/>
            <person name="Singh A."/>
            <person name="Wilkins M.J."/>
            <person name="Karaoz U."/>
            <person name="Brodie E.L."/>
            <person name="Williams K.H."/>
            <person name="Hubbard S.S."/>
            <person name="Banfield J.F."/>
        </authorList>
    </citation>
    <scope>NUCLEOTIDE SEQUENCE [LARGE SCALE GENOMIC DNA]</scope>
</reference>
<dbReference type="Gene3D" id="3.40.50.1000">
    <property type="entry name" value="HAD superfamily/HAD-like"/>
    <property type="match status" value="1"/>
</dbReference>
<evidence type="ECO:0000313" key="2">
    <source>
        <dbReference type="Proteomes" id="UP000176484"/>
    </source>
</evidence>
<dbReference type="AlphaFoldDB" id="A0A1F6TNN5"/>
<name>A0A1F6TNN5_9BACT</name>
<dbReference type="EMBL" id="MFTD01000013">
    <property type="protein sequence ID" value="OGI46754.1"/>
    <property type="molecule type" value="Genomic_DNA"/>
</dbReference>
<dbReference type="InterPro" id="IPR023214">
    <property type="entry name" value="HAD_sf"/>
</dbReference>
<organism evidence="1 2">
    <name type="scientific">Candidatus Nomurabacteria bacterium GWB1_40_6</name>
    <dbReference type="NCBI Taxonomy" id="1801727"/>
    <lineage>
        <taxon>Bacteria</taxon>
        <taxon>Candidatus Nomuraibacteriota</taxon>
    </lineage>
</organism>
<evidence type="ECO:0008006" key="3">
    <source>
        <dbReference type="Google" id="ProtNLM"/>
    </source>
</evidence>